<feature type="domain" description="Peptidase S12 Pab87-related C-terminal" evidence="9">
    <location>
        <begin position="459"/>
        <end position="536"/>
    </location>
</feature>
<keyword evidence="7" id="KW-0732">Signal</keyword>
<proteinExistence type="inferred from homology"/>
<dbReference type="SUPFAM" id="SSF56601">
    <property type="entry name" value="beta-lactamase/transpeptidase-like"/>
    <property type="match status" value="1"/>
</dbReference>
<dbReference type="GO" id="GO:0030288">
    <property type="term" value="C:outer membrane-bounded periplasmic space"/>
    <property type="evidence" value="ECO:0007669"/>
    <property type="project" value="InterPro"/>
</dbReference>
<keyword evidence="4 6" id="KW-0378">Hydrolase</keyword>
<feature type="chain" id="PRO_5022736499" description="Beta-lactamase" evidence="7">
    <location>
        <begin position="23"/>
        <end position="547"/>
    </location>
</feature>
<organism evidence="10 11">
    <name type="scientific">Arenimonas terrae</name>
    <dbReference type="NCBI Taxonomy" id="2546226"/>
    <lineage>
        <taxon>Bacteria</taxon>
        <taxon>Pseudomonadati</taxon>
        <taxon>Pseudomonadota</taxon>
        <taxon>Gammaproteobacteria</taxon>
        <taxon>Lysobacterales</taxon>
        <taxon>Lysobacteraceae</taxon>
        <taxon>Arenimonas</taxon>
    </lineage>
</organism>
<dbReference type="InterPro" id="IPR012338">
    <property type="entry name" value="Beta-lactam/transpept-like"/>
</dbReference>
<evidence type="ECO:0000256" key="2">
    <source>
        <dbReference type="ARBA" id="ARBA00007840"/>
    </source>
</evidence>
<dbReference type="Pfam" id="PF11954">
    <property type="entry name" value="DUF3471"/>
    <property type="match status" value="1"/>
</dbReference>
<dbReference type="EC" id="3.5.2.6" evidence="3 6"/>
<feature type="domain" description="Beta-lactamase-related" evidence="8">
    <location>
        <begin position="31"/>
        <end position="335"/>
    </location>
</feature>
<dbReference type="InterPro" id="IPR021860">
    <property type="entry name" value="Peptidase_S12_Pab87-rel_C"/>
</dbReference>
<dbReference type="GO" id="GO:0046677">
    <property type="term" value="P:response to antibiotic"/>
    <property type="evidence" value="ECO:0007669"/>
    <property type="project" value="UniProtKB-UniRule"/>
</dbReference>
<reference evidence="10 11" key="1">
    <citation type="submission" date="2019-03" db="EMBL/GenBank/DDBJ databases">
        <title>Arenimonas daejeonensis sp. nov., isolated from compost.</title>
        <authorList>
            <person name="Jeon C.O."/>
        </authorList>
    </citation>
    <scope>NUCLEOTIDE SEQUENCE [LARGE SCALE GENOMIC DNA]</scope>
    <source>
        <strain evidence="10 11">R29</strain>
    </source>
</reference>
<evidence type="ECO:0000256" key="7">
    <source>
        <dbReference type="SAM" id="SignalP"/>
    </source>
</evidence>
<comment type="caution">
    <text evidence="10">The sequence shown here is derived from an EMBL/GenBank/DDBJ whole genome shotgun (WGS) entry which is preliminary data.</text>
</comment>
<dbReference type="GO" id="GO:0017001">
    <property type="term" value="P:antibiotic catabolic process"/>
    <property type="evidence" value="ECO:0007669"/>
    <property type="project" value="InterPro"/>
</dbReference>
<name>A0A5C4RX19_9GAMM</name>
<evidence type="ECO:0000256" key="5">
    <source>
        <dbReference type="ARBA" id="ARBA00023251"/>
    </source>
</evidence>
<evidence type="ECO:0000313" key="11">
    <source>
        <dbReference type="Proteomes" id="UP000305760"/>
    </source>
</evidence>
<comment type="similarity">
    <text evidence="2 6">Belongs to the class-C beta-lactamase family.</text>
</comment>
<accession>A0A5C4RX19</accession>
<dbReference type="AlphaFoldDB" id="A0A5C4RX19"/>
<evidence type="ECO:0000256" key="1">
    <source>
        <dbReference type="ARBA" id="ARBA00001526"/>
    </source>
</evidence>
<evidence type="ECO:0000256" key="3">
    <source>
        <dbReference type="ARBA" id="ARBA00012865"/>
    </source>
</evidence>
<protein>
    <recommendedName>
        <fullName evidence="3 6">Beta-lactamase</fullName>
        <ecNumber evidence="3 6">3.5.2.6</ecNumber>
    </recommendedName>
</protein>
<evidence type="ECO:0000259" key="9">
    <source>
        <dbReference type="Pfam" id="PF11954"/>
    </source>
</evidence>
<dbReference type="PANTHER" id="PTHR46825:SF8">
    <property type="entry name" value="BETA-LACTAMASE-RELATED"/>
    <property type="match status" value="1"/>
</dbReference>
<keyword evidence="11" id="KW-1185">Reference proteome</keyword>
<dbReference type="Gene3D" id="3.40.710.10">
    <property type="entry name" value="DD-peptidase/beta-lactamase superfamily"/>
    <property type="match status" value="1"/>
</dbReference>
<evidence type="ECO:0000259" key="8">
    <source>
        <dbReference type="Pfam" id="PF00144"/>
    </source>
</evidence>
<evidence type="ECO:0000256" key="4">
    <source>
        <dbReference type="ARBA" id="ARBA00022801"/>
    </source>
</evidence>
<dbReference type="PROSITE" id="PS00336">
    <property type="entry name" value="BETA_LACTAMASE_C"/>
    <property type="match status" value="1"/>
</dbReference>
<dbReference type="Pfam" id="PF00144">
    <property type="entry name" value="Beta-lactamase"/>
    <property type="match status" value="1"/>
</dbReference>
<keyword evidence="5 6" id="KW-0046">Antibiotic resistance</keyword>
<dbReference type="EMBL" id="SMDR01000001">
    <property type="protein sequence ID" value="TNJ35257.1"/>
    <property type="molecule type" value="Genomic_DNA"/>
</dbReference>
<dbReference type="GO" id="GO:0008800">
    <property type="term" value="F:beta-lactamase activity"/>
    <property type="evidence" value="ECO:0007669"/>
    <property type="project" value="UniProtKB-UniRule"/>
</dbReference>
<dbReference type="RefSeq" id="WP_139446519.1">
    <property type="nucleotide sequence ID" value="NZ_SMDR01000001.1"/>
</dbReference>
<evidence type="ECO:0000313" key="10">
    <source>
        <dbReference type="EMBL" id="TNJ35257.1"/>
    </source>
</evidence>
<comment type="catalytic activity">
    <reaction evidence="1 6">
        <text>a beta-lactam + H2O = a substituted beta-amino acid</text>
        <dbReference type="Rhea" id="RHEA:20401"/>
        <dbReference type="ChEBI" id="CHEBI:15377"/>
        <dbReference type="ChEBI" id="CHEBI:35627"/>
        <dbReference type="ChEBI" id="CHEBI:140347"/>
        <dbReference type="EC" id="3.5.2.6"/>
    </reaction>
</comment>
<feature type="signal peptide" evidence="7">
    <location>
        <begin position="1"/>
        <end position="22"/>
    </location>
</feature>
<dbReference type="InterPro" id="IPR001466">
    <property type="entry name" value="Beta-lactam-related"/>
</dbReference>
<gene>
    <name evidence="10" type="ORF">E1B00_05735</name>
</gene>
<dbReference type="Proteomes" id="UP000305760">
    <property type="component" value="Unassembled WGS sequence"/>
</dbReference>
<dbReference type="PANTHER" id="PTHR46825">
    <property type="entry name" value="D-ALANYL-D-ALANINE-CARBOXYPEPTIDASE/ENDOPEPTIDASE AMPH"/>
    <property type="match status" value="1"/>
</dbReference>
<sequence>MSLPSQALILALAVAAASPAQALSQADLEAKLAQRLHGDRTGACFAVAVVDKNVTRAFACADADKALRVGPDTAFEIGSVSKTMTSALLAGLIHEGKGSLDDPLSAWLPDGIKVPGFEGQPILLRHVVSHTSGLAALPPGVAIENAANPYAPVTAEMLLAALERSELSRAPGAGFDYSNFASMLLSYAVARRAGADFETLLDERVFTPLGMTGAHINRRPDGVRVAQGHLPNGQPTPAWDFRTDVAGVGGVRATLDDMVRYVQGQLGAAPEPLAAALALSQQPVNPGAQPAMAMNWMLAPLNGRTWHAHEGGTGGFSSFVAFDRAAARGVIVLSDTALHSLGGLGSLGLHLADASVPLGKPRKVVAAPAELVDALVGHYTLQGGMKMELSRKGEALVIQAEGQPAFEMGHDDAGDFYPLAFDALLRPQRKADGSYGFTWVQMGAQLAAVRRDLAPKPAMPAPSAEALQAYAGDYPLMPEFSLKVFERDGRLFVQGSGQPALETVAVAKDVFTVDAVGAEIRFERDAAGRVVAVVLHQGGQVLRGARP</sequence>
<evidence type="ECO:0000256" key="6">
    <source>
        <dbReference type="RuleBase" id="RU361140"/>
    </source>
</evidence>
<dbReference type="InterPro" id="IPR050491">
    <property type="entry name" value="AmpC-like"/>
</dbReference>
<dbReference type="InterPro" id="IPR001586">
    <property type="entry name" value="Beta-lactam_class-C_AS"/>
</dbReference>
<dbReference type="OrthoDB" id="2851198at2"/>